<organism evidence="1 2">
    <name type="scientific">Gossypium raimondii</name>
    <name type="common">Peruvian cotton</name>
    <name type="synonym">Gossypium klotzschianum subsp. raimondii</name>
    <dbReference type="NCBI Taxonomy" id="29730"/>
    <lineage>
        <taxon>Eukaryota</taxon>
        <taxon>Viridiplantae</taxon>
        <taxon>Streptophyta</taxon>
        <taxon>Embryophyta</taxon>
        <taxon>Tracheophyta</taxon>
        <taxon>Spermatophyta</taxon>
        <taxon>Magnoliopsida</taxon>
        <taxon>eudicotyledons</taxon>
        <taxon>Gunneridae</taxon>
        <taxon>Pentapetalae</taxon>
        <taxon>rosids</taxon>
        <taxon>malvids</taxon>
        <taxon>Malvales</taxon>
        <taxon>Malvaceae</taxon>
        <taxon>Malvoideae</taxon>
        <taxon>Gossypium</taxon>
    </lineage>
</organism>
<evidence type="ECO:0008006" key="3">
    <source>
        <dbReference type="Google" id="ProtNLM"/>
    </source>
</evidence>
<gene>
    <name evidence="1" type="ORF">B456_007G013900</name>
</gene>
<dbReference type="eggNOG" id="ENOG502QPRB">
    <property type="taxonomic scope" value="Eukaryota"/>
</dbReference>
<evidence type="ECO:0000313" key="2">
    <source>
        <dbReference type="Proteomes" id="UP000032304"/>
    </source>
</evidence>
<protein>
    <recommendedName>
        <fullName evidence="3">Membrane-associated kinase regulator 6</fullName>
    </recommendedName>
</protein>
<accession>A0A0D2P167</accession>
<dbReference type="PANTHER" id="PTHR34576">
    <property type="entry name" value="MEMBRANE-ASSOCIATED KINASE REGULATOR 6-RELATED"/>
    <property type="match status" value="1"/>
</dbReference>
<reference evidence="1 2" key="1">
    <citation type="journal article" date="2012" name="Nature">
        <title>Repeated polyploidization of Gossypium genomes and the evolution of spinnable cotton fibres.</title>
        <authorList>
            <person name="Paterson A.H."/>
            <person name="Wendel J.F."/>
            <person name="Gundlach H."/>
            <person name="Guo H."/>
            <person name="Jenkins J."/>
            <person name="Jin D."/>
            <person name="Llewellyn D."/>
            <person name="Showmaker K.C."/>
            <person name="Shu S."/>
            <person name="Udall J."/>
            <person name="Yoo M.J."/>
            <person name="Byers R."/>
            <person name="Chen W."/>
            <person name="Doron-Faigenboim A."/>
            <person name="Duke M.V."/>
            <person name="Gong L."/>
            <person name="Grimwood J."/>
            <person name="Grover C."/>
            <person name="Grupp K."/>
            <person name="Hu G."/>
            <person name="Lee T.H."/>
            <person name="Li J."/>
            <person name="Lin L."/>
            <person name="Liu T."/>
            <person name="Marler B.S."/>
            <person name="Page J.T."/>
            <person name="Roberts A.W."/>
            <person name="Romanel E."/>
            <person name="Sanders W.S."/>
            <person name="Szadkowski E."/>
            <person name="Tan X."/>
            <person name="Tang H."/>
            <person name="Xu C."/>
            <person name="Wang J."/>
            <person name="Wang Z."/>
            <person name="Zhang D."/>
            <person name="Zhang L."/>
            <person name="Ashrafi H."/>
            <person name="Bedon F."/>
            <person name="Bowers J.E."/>
            <person name="Brubaker C.L."/>
            <person name="Chee P.W."/>
            <person name="Das S."/>
            <person name="Gingle A.R."/>
            <person name="Haigler C.H."/>
            <person name="Harker D."/>
            <person name="Hoffmann L.V."/>
            <person name="Hovav R."/>
            <person name="Jones D.C."/>
            <person name="Lemke C."/>
            <person name="Mansoor S."/>
            <person name="ur Rahman M."/>
            <person name="Rainville L.N."/>
            <person name="Rambani A."/>
            <person name="Reddy U.K."/>
            <person name="Rong J.K."/>
            <person name="Saranga Y."/>
            <person name="Scheffler B.E."/>
            <person name="Scheffler J.A."/>
            <person name="Stelly D.M."/>
            <person name="Triplett B.A."/>
            <person name="Van Deynze A."/>
            <person name="Vaslin M.F."/>
            <person name="Waghmare V.N."/>
            <person name="Walford S.A."/>
            <person name="Wright R.J."/>
            <person name="Zaki E.A."/>
            <person name="Zhang T."/>
            <person name="Dennis E.S."/>
            <person name="Mayer K.F."/>
            <person name="Peterson D.G."/>
            <person name="Rokhsar D.S."/>
            <person name="Wang X."/>
            <person name="Schmutz J."/>
        </authorList>
    </citation>
    <scope>NUCLEOTIDE SEQUENCE [LARGE SCALE GENOMIC DNA]</scope>
</reference>
<dbReference type="PANTHER" id="PTHR34576:SF2">
    <property type="entry name" value="MEMBRANE-ASSOCIATED KINASE REGULATOR 6-RELATED"/>
    <property type="match status" value="1"/>
</dbReference>
<dbReference type="Proteomes" id="UP000032304">
    <property type="component" value="Chromosome 7"/>
</dbReference>
<sequence length="215" mass="24973">MCWSHCCAFSLTIQNSISFFVLFFLHHLIECKKPWKLLNPSSPSKAFHIVASFIEMDPTMPPSKRFFSNPQDFMFDFPIPQPPPSALALVHADELFSNGYIAPFFVNPLKMEAYKEVSRSSPTGERSVQHELIPDSKPNRLVCLRKCRIRLSKRMFLKYLGFLITLCRRIRRFNTSKKVETVVGVSVVYNEWRKPFDFENSIYEAVLHCKQSNGK</sequence>
<name>A0A0D2P167_GOSRA</name>
<dbReference type="EMBL" id="CM001746">
    <property type="protein sequence ID" value="KJB39442.1"/>
    <property type="molecule type" value="Genomic_DNA"/>
</dbReference>
<proteinExistence type="predicted"/>
<dbReference type="Gramene" id="KJB39442">
    <property type="protein sequence ID" value="KJB39442"/>
    <property type="gene ID" value="B456_007G013900"/>
</dbReference>
<dbReference type="STRING" id="29730.A0A0D2P167"/>
<evidence type="ECO:0000313" key="1">
    <source>
        <dbReference type="EMBL" id="KJB39442.1"/>
    </source>
</evidence>
<dbReference type="InterPro" id="IPR044699">
    <property type="entry name" value="MAKR6"/>
</dbReference>
<keyword evidence="2" id="KW-1185">Reference proteome</keyword>
<dbReference type="AlphaFoldDB" id="A0A0D2P167"/>